<dbReference type="SMART" id="SM00955">
    <property type="entry name" value="RNB"/>
    <property type="match status" value="1"/>
</dbReference>
<organism evidence="2 3">
    <name type="scientific">Streptomyces palmae</name>
    <dbReference type="NCBI Taxonomy" id="1701085"/>
    <lineage>
        <taxon>Bacteria</taxon>
        <taxon>Bacillati</taxon>
        <taxon>Actinomycetota</taxon>
        <taxon>Actinomycetes</taxon>
        <taxon>Kitasatosporales</taxon>
        <taxon>Streptomycetaceae</taxon>
        <taxon>Streptomyces</taxon>
    </lineage>
</organism>
<comment type="caution">
    <text evidence="2">The sequence shown here is derived from an EMBL/GenBank/DDBJ whole genome shotgun (WGS) entry which is preliminary data.</text>
</comment>
<dbReference type="SUPFAM" id="SSF50249">
    <property type="entry name" value="Nucleic acid-binding proteins"/>
    <property type="match status" value="1"/>
</dbReference>
<dbReference type="GO" id="GO:0004540">
    <property type="term" value="F:RNA nuclease activity"/>
    <property type="evidence" value="ECO:0007669"/>
    <property type="project" value="InterPro"/>
</dbReference>
<dbReference type="OrthoDB" id="5800376at2"/>
<evidence type="ECO:0000259" key="1">
    <source>
        <dbReference type="SMART" id="SM00955"/>
    </source>
</evidence>
<evidence type="ECO:0000313" key="3">
    <source>
        <dbReference type="Proteomes" id="UP000297948"/>
    </source>
</evidence>
<feature type="domain" description="RNB" evidence="1">
    <location>
        <begin position="54"/>
        <end position="386"/>
    </location>
</feature>
<keyword evidence="3" id="KW-1185">Reference proteome</keyword>
<dbReference type="RefSeq" id="WP_135340495.1">
    <property type="nucleotide sequence ID" value="NZ_JBHLTX010000039.1"/>
</dbReference>
<dbReference type="PANTHER" id="PTHR23355">
    <property type="entry name" value="RIBONUCLEASE"/>
    <property type="match status" value="1"/>
</dbReference>
<dbReference type="Pfam" id="PF18614">
    <property type="entry name" value="RNase_II_C_S1"/>
    <property type="match status" value="1"/>
</dbReference>
<name>A0A4Z0GYQ8_9ACTN</name>
<protein>
    <submittedName>
        <fullName evidence="2">RNB domain-containing ribonuclease</fullName>
    </submittedName>
</protein>
<dbReference type="EMBL" id="SRID01000203">
    <property type="protein sequence ID" value="TGB03037.1"/>
    <property type="molecule type" value="Genomic_DNA"/>
</dbReference>
<evidence type="ECO:0000313" key="2">
    <source>
        <dbReference type="EMBL" id="TGB03037.1"/>
    </source>
</evidence>
<gene>
    <name evidence="2" type="ORF">E4099_20175</name>
</gene>
<sequence length="497" mass="52991">MPRRLLRVPMTDGAELRAALRALRGELGLPEAFPAAVLAEAEQAAAYRRPVPDREDARELPLFSLDSPEAADLERAMFLARRPGGFRVHYAVADIAAFVVPGGPLDLETRQRATTVYFPDARVPLHPDVLTRDAAALLPDQDRPALLWQLDLDEFGELVFAHVRRAVVRSRARLDHAGVQRELDTGAAEEPLSLLRDIGLLRQELERSRGGLSLTVPEQHLVPRGAGYGLAYQAPLPVQGWNAQISLLTGAAAADLMLAAGTGILRTVPAAPDGAVGRLRRVARALGVDWPHGTSYAEVVRSLVPDHRATPGTLTRDEIPPPHAAFLQECTALLRGAGYTAFDGDPPDPAPARHAALADDYAHCTAPLHRLVDRYTGELCLAAAEGTRPPEWVRAALDALPGEMARGAGRATAAERESVDLMEAAVLHGRVGEVFDGVVVDVAAGAPSRGTVHLHDPPVAGRLVAAPSGAALPLGKPLRVRLLAADPGREKARFAPA</sequence>
<dbReference type="Proteomes" id="UP000297948">
    <property type="component" value="Unassembled WGS sequence"/>
</dbReference>
<dbReference type="InterPro" id="IPR050180">
    <property type="entry name" value="RNR_Ribonuclease"/>
</dbReference>
<accession>A0A4Z0GYQ8</accession>
<reference evidence="2 3" key="1">
    <citation type="submission" date="2019-03" db="EMBL/GenBank/DDBJ databases">
        <authorList>
            <person name="Gonzalez-Pimentel J.L."/>
        </authorList>
    </citation>
    <scope>NUCLEOTIDE SEQUENCE [LARGE SCALE GENOMIC DNA]</scope>
    <source>
        <strain evidence="2 3">JCM 31289</strain>
    </source>
</reference>
<proteinExistence type="predicted"/>
<dbReference type="InterPro" id="IPR012340">
    <property type="entry name" value="NA-bd_OB-fold"/>
</dbReference>
<dbReference type="PANTHER" id="PTHR23355:SF9">
    <property type="entry name" value="DIS3-LIKE EXONUCLEASE 2"/>
    <property type="match status" value="1"/>
</dbReference>
<dbReference type="AlphaFoldDB" id="A0A4Z0GYQ8"/>
<dbReference type="Pfam" id="PF00773">
    <property type="entry name" value="RNB"/>
    <property type="match status" value="1"/>
</dbReference>
<dbReference type="GO" id="GO:0003723">
    <property type="term" value="F:RNA binding"/>
    <property type="evidence" value="ECO:0007669"/>
    <property type="project" value="InterPro"/>
</dbReference>
<dbReference type="InterPro" id="IPR001900">
    <property type="entry name" value="RNase_II/R"/>
</dbReference>
<dbReference type="InterPro" id="IPR040596">
    <property type="entry name" value="RNase_II_C_S1"/>
</dbReference>
<dbReference type="GO" id="GO:0006402">
    <property type="term" value="P:mRNA catabolic process"/>
    <property type="evidence" value="ECO:0007669"/>
    <property type="project" value="TreeGrafter"/>
</dbReference>